<dbReference type="PROSITE" id="PS51257">
    <property type="entry name" value="PROKAR_LIPOPROTEIN"/>
    <property type="match status" value="1"/>
</dbReference>
<dbReference type="Proteomes" id="UP001222296">
    <property type="component" value="Chromosome"/>
</dbReference>
<reference evidence="3" key="1">
    <citation type="submission" date="2023-04" db="EMBL/GenBank/DDBJ databases">
        <title>Molecular characterization of the Integrative and Conjugative elements harboring multidrug-resistance gene from Glaesserella (Haemophilus) parasuis.</title>
        <authorList>
            <person name="Che Y."/>
            <person name="Zhou L."/>
        </authorList>
    </citation>
    <scope>NUCLEOTIDE SEQUENCE</scope>
    <source>
        <strain evidence="3">Z44</strain>
    </source>
</reference>
<feature type="signal peptide" evidence="2">
    <location>
        <begin position="1"/>
        <end position="24"/>
    </location>
</feature>
<evidence type="ECO:0008006" key="5">
    <source>
        <dbReference type="Google" id="ProtNLM"/>
    </source>
</evidence>
<keyword evidence="2" id="KW-0732">Signal</keyword>
<name>A0AAJ6AF39_GLAPU</name>
<evidence type="ECO:0000256" key="1">
    <source>
        <dbReference type="SAM" id="Coils"/>
    </source>
</evidence>
<organism evidence="3 4">
    <name type="scientific">Glaesserella parasuis</name>
    <name type="common">Haemophilus parasuis</name>
    <dbReference type="NCBI Taxonomy" id="738"/>
    <lineage>
        <taxon>Bacteria</taxon>
        <taxon>Pseudomonadati</taxon>
        <taxon>Pseudomonadota</taxon>
        <taxon>Gammaproteobacteria</taxon>
        <taxon>Pasteurellales</taxon>
        <taxon>Pasteurellaceae</taxon>
        <taxon>Glaesserella</taxon>
    </lineage>
</organism>
<proteinExistence type="predicted"/>
<evidence type="ECO:0000313" key="4">
    <source>
        <dbReference type="Proteomes" id="UP001222296"/>
    </source>
</evidence>
<accession>A0AAJ6AF39</accession>
<gene>
    <name evidence="3" type="ORF">QBL01_07620</name>
</gene>
<evidence type="ECO:0000313" key="3">
    <source>
        <dbReference type="EMBL" id="WGE09126.1"/>
    </source>
</evidence>
<feature type="coiled-coil region" evidence="1">
    <location>
        <begin position="41"/>
        <end position="75"/>
    </location>
</feature>
<dbReference type="EMBL" id="CP121769">
    <property type="protein sequence ID" value="WGE09126.1"/>
    <property type="molecule type" value="Genomic_DNA"/>
</dbReference>
<dbReference type="RefSeq" id="WP_279378335.1">
    <property type="nucleotide sequence ID" value="NZ_CP121769.1"/>
</dbReference>
<feature type="chain" id="PRO_5042494584" description="Toxin CdiA" evidence="2">
    <location>
        <begin position="25"/>
        <end position="567"/>
    </location>
</feature>
<sequence length="567" mass="59324">MIKILQILAVNLPLVLSTSGVSLACTEVQITDSEKQKSLTGKTAEEALQSLNRDVANANQKLEKQDLQAIQESQEATQIMAEMGAKAVGDLAKMMNWEDGSPQKIALHGLIGYLSAKVGGGNTAASTLSAMGSEYINTEIANYLQENTALTADQRNAIQQASAAGLGALIGTSLGGDSNTVNQSAQMAWRTEKFNRQLHPDEKKRIKDLANGDKEKEARLTAAACALVHCSAQIPSDDPEYAKAKALEDLGNSTEFASERALLSKQVGTIGDDAFAASTLKPMFNYNHVYRAKDYDDANLQVLTRVGGAAQSVGGVAATVFGVGICETGMGCIGGVPIAAYGVDNAVAGAKTIYSGKYHSTIGAAALADLTGINPETAELIYSSPSMVFGAKPIAMGTAKATGAVANGLGKATNTAVNGINLAKHTSVTLGELAKKYPKTTEGLVVGSISTGYDLYNGDVSPEKTAMNFVLGRGLAGKSLDQQLAVNAIYKGIVSVNEKDSTEKILFGQGASATEIITGSFTERLLETGGIKGIPKQIISNVVSGYMGNKIEKLPQDNKQEVEDKND</sequence>
<keyword evidence="1" id="KW-0175">Coiled coil</keyword>
<evidence type="ECO:0000256" key="2">
    <source>
        <dbReference type="SAM" id="SignalP"/>
    </source>
</evidence>
<dbReference type="AlphaFoldDB" id="A0AAJ6AF39"/>
<protein>
    <recommendedName>
        <fullName evidence="5">Toxin CdiA</fullName>
    </recommendedName>
</protein>